<dbReference type="Proteomes" id="UP000198310">
    <property type="component" value="Unassembled WGS sequence"/>
</dbReference>
<proteinExistence type="predicted"/>
<evidence type="ECO:0000259" key="2">
    <source>
        <dbReference type="Pfam" id="PF01841"/>
    </source>
</evidence>
<accession>A0A239AD24</accession>
<dbReference type="AlphaFoldDB" id="A0A239AD24"/>
<feature type="domain" description="Transglutaminase-like" evidence="2">
    <location>
        <begin position="70"/>
        <end position="174"/>
    </location>
</feature>
<keyword evidence="1" id="KW-0732">Signal</keyword>
<dbReference type="InterPro" id="IPR002931">
    <property type="entry name" value="Transglutaminase-like"/>
</dbReference>
<protein>
    <submittedName>
        <fullName evidence="3">Transglutaminase-like superfamily protein</fullName>
    </submittedName>
</protein>
<gene>
    <name evidence="3" type="ORF">SAMN06269173_111132</name>
</gene>
<dbReference type="EMBL" id="FZNS01000011">
    <property type="protein sequence ID" value="SNR92954.1"/>
    <property type="molecule type" value="Genomic_DNA"/>
</dbReference>
<dbReference type="Pfam" id="PF01841">
    <property type="entry name" value="Transglut_core"/>
    <property type="match status" value="1"/>
</dbReference>
<sequence length="293" mass="32770">MERNTYTLSLLTAGFLLVVQSLAQPLALQAADNPVTYVTAPDPIPYTFQYSPPSTAYLTRLREMYGLEAVIASETTDLGRARALCQWVHHRLDHDGHKQFKSQDAFAILNASMLGQQVQCVEFGLVLTAAFNAVGIPARPLYLKAADVQTRTSAAGHALTEAWLPDQGKWVMVDSQADIIPMLGKTPLNAVELQQAILRNDEQLAVLTSTDAKAKPYFKWVDQYLFYFDTVMDNRYGVRSARTGLMLVPVDAHKPVIFQRTEAIHNMHYTNSVTTFYSPPTGTDWMLAERETR</sequence>
<feature type="chain" id="PRO_5013009049" evidence="1">
    <location>
        <begin position="24"/>
        <end position="293"/>
    </location>
</feature>
<dbReference type="PANTHER" id="PTHR33490">
    <property type="entry name" value="BLR5614 PROTEIN-RELATED"/>
    <property type="match status" value="1"/>
</dbReference>
<keyword evidence="4" id="KW-1185">Reference proteome</keyword>
<organism evidence="3 4">
    <name type="scientific">Hymenobacter mucosus</name>
    <dbReference type="NCBI Taxonomy" id="1411120"/>
    <lineage>
        <taxon>Bacteria</taxon>
        <taxon>Pseudomonadati</taxon>
        <taxon>Bacteroidota</taxon>
        <taxon>Cytophagia</taxon>
        <taxon>Cytophagales</taxon>
        <taxon>Hymenobacteraceae</taxon>
        <taxon>Hymenobacter</taxon>
    </lineage>
</organism>
<dbReference type="RefSeq" id="WP_089333955.1">
    <property type="nucleotide sequence ID" value="NZ_FZNS01000011.1"/>
</dbReference>
<evidence type="ECO:0000313" key="4">
    <source>
        <dbReference type="Proteomes" id="UP000198310"/>
    </source>
</evidence>
<name>A0A239AD24_9BACT</name>
<feature type="signal peptide" evidence="1">
    <location>
        <begin position="1"/>
        <end position="23"/>
    </location>
</feature>
<evidence type="ECO:0000313" key="3">
    <source>
        <dbReference type="EMBL" id="SNR92954.1"/>
    </source>
</evidence>
<dbReference type="SUPFAM" id="SSF54001">
    <property type="entry name" value="Cysteine proteinases"/>
    <property type="match status" value="1"/>
</dbReference>
<dbReference type="InterPro" id="IPR038765">
    <property type="entry name" value="Papain-like_cys_pep_sf"/>
</dbReference>
<evidence type="ECO:0000256" key="1">
    <source>
        <dbReference type="SAM" id="SignalP"/>
    </source>
</evidence>
<dbReference type="Gene3D" id="3.10.620.30">
    <property type="match status" value="1"/>
</dbReference>
<reference evidence="4" key="1">
    <citation type="submission" date="2017-06" db="EMBL/GenBank/DDBJ databases">
        <authorList>
            <person name="Varghese N."/>
            <person name="Submissions S."/>
        </authorList>
    </citation>
    <scope>NUCLEOTIDE SEQUENCE [LARGE SCALE GENOMIC DNA]</scope>
    <source>
        <strain evidence="4">DSM 28041</strain>
    </source>
</reference>